<accession>A0A4Y2IT89</accession>
<proteinExistence type="predicted"/>
<reference evidence="1 2" key="1">
    <citation type="journal article" date="2019" name="Sci. Rep.">
        <title>Orb-weaving spider Araneus ventricosus genome elucidates the spidroin gene catalogue.</title>
        <authorList>
            <person name="Kono N."/>
            <person name="Nakamura H."/>
            <person name="Ohtoshi R."/>
            <person name="Moran D.A.P."/>
            <person name="Shinohara A."/>
            <person name="Yoshida Y."/>
            <person name="Fujiwara M."/>
            <person name="Mori M."/>
            <person name="Tomita M."/>
            <person name="Arakawa K."/>
        </authorList>
    </citation>
    <scope>NUCLEOTIDE SEQUENCE [LARGE SCALE GENOMIC DNA]</scope>
</reference>
<dbReference type="Proteomes" id="UP000499080">
    <property type="component" value="Unassembled WGS sequence"/>
</dbReference>
<dbReference type="AlphaFoldDB" id="A0A4Y2IT89"/>
<comment type="caution">
    <text evidence="1">The sequence shown here is derived from an EMBL/GenBank/DDBJ whole genome shotgun (WGS) entry which is preliminary data.</text>
</comment>
<evidence type="ECO:0000313" key="2">
    <source>
        <dbReference type="Proteomes" id="UP000499080"/>
    </source>
</evidence>
<organism evidence="1 2">
    <name type="scientific">Araneus ventricosus</name>
    <name type="common">Orbweaver spider</name>
    <name type="synonym">Epeira ventricosa</name>
    <dbReference type="NCBI Taxonomy" id="182803"/>
    <lineage>
        <taxon>Eukaryota</taxon>
        <taxon>Metazoa</taxon>
        <taxon>Ecdysozoa</taxon>
        <taxon>Arthropoda</taxon>
        <taxon>Chelicerata</taxon>
        <taxon>Arachnida</taxon>
        <taxon>Araneae</taxon>
        <taxon>Araneomorphae</taxon>
        <taxon>Entelegynae</taxon>
        <taxon>Araneoidea</taxon>
        <taxon>Araneidae</taxon>
        <taxon>Araneus</taxon>
    </lineage>
</organism>
<protein>
    <submittedName>
        <fullName evidence="1">Uncharacterized protein</fullName>
    </submittedName>
</protein>
<keyword evidence="2" id="KW-1185">Reference proteome</keyword>
<gene>
    <name evidence="1" type="ORF">AVEN_235549_1</name>
</gene>
<dbReference type="EMBL" id="BGPR01002923">
    <property type="protein sequence ID" value="GBM81091.1"/>
    <property type="molecule type" value="Genomic_DNA"/>
</dbReference>
<name>A0A4Y2IT89_ARAVE</name>
<evidence type="ECO:0000313" key="1">
    <source>
        <dbReference type="EMBL" id="GBM81091.1"/>
    </source>
</evidence>
<sequence>MNGSNQCLYTVTGSSLLVDRRRHKEGGSDLHEITIQDVARCRDDVTLLRRYSPPRVDTDTRVSTPISYSPCQNSGLSGAFSPRFSIPENWRVIDGSSSICVCPHVPVE</sequence>